<dbReference type="HOGENOM" id="CLU_1003291_0_0_2"/>
<dbReference type="EnsemblBacteria" id="ABD39819">
    <property type="protein sequence ID" value="ABD39819"/>
    <property type="gene ID" value="Mhun_0041"/>
</dbReference>
<name>Q2FQC7_METHJ</name>
<keyword evidence="1" id="KW-0812">Transmembrane</keyword>
<dbReference type="KEGG" id="mhu:Mhun_0041"/>
<feature type="transmembrane region" description="Helical" evidence="1">
    <location>
        <begin position="270"/>
        <end position="289"/>
    </location>
</feature>
<organism evidence="2 3">
    <name type="scientific">Methanospirillum hungatei JF-1 (strain ATCC 27890 / DSM 864 / NBRC 100397 / JF-1)</name>
    <dbReference type="NCBI Taxonomy" id="323259"/>
    <lineage>
        <taxon>Archaea</taxon>
        <taxon>Methanobacteriati</taxon>
        <taxon>Methanobacteriota</taxon>
        <taxon>Stenosarchaea group</taxon>
        <taxon>Methanomicrobia</taxon>
        <taxon>Methanomicrobiales</taxon>
        <taxon>Methanospirillaceae</taxon>
        <taxon>Methanospirillum</taxon>
    </lineage>
</organism>
<dbReference type="AlphaFoldDB" id="Q2FQC7"/>
<evidence type="ECO:0000313" key="3">
    <source>
        <dbReference type="Proteomes" id="UP000001941"/>
    </source>
</evidence>
<gene>
    <name evidence="2" type="ordered locus">Mhun_0041</name>
</gene>
<dbReference type="eggNOG" id="arCOG06913">
    <property type="taxonomic scope" value="Archaea"/>
</dbReference>
<reference evidence="3" key="1">
    <citation type="journal article" date="2016" name="Stand. Genomic Sci.">
        <title>Complete genome sequence of Methanospirillum hungatei type strain JF1.</title>
        <authorList>
            <person name="Gunsalus R.P."/>
            <person name="Cook L.E."/>
            <person name="Crable B."/>
            <person name="Rohlin L."/>
            <person name="McDonald E."/>
            <person name="Mouttaki H."/>
            <person name="Sieber J.R."/>
            <person name="Poweleit N."/>
            <person name="Zhou H."/>
            <person name="Lapidus A.L."/>
            <person name="Daligault H.E."/>
            <person name="Land M."/>
            <person name="Gilna P."/>
            <person name="Ivanova N."/>
            <person name="Kyrpides N."/>
            <person name="Culley D.E."/>
            <person name="McInerney M.J."/>
        </authorList>
    </citation>
    <scope>NUCLEOTIDE SEQUENCE [LARGE SCALE GENOMIC DNA]</scope>
    <source>
        <strain evidence="3">ATCC 27890 / DSM 864 / NBRC 100397 / JF-1</strain>
    </source>
</reference>
<evidence type="ECO:0000256" key="1">
    <source>
        <dbReference type="SAM" id="Phobius"/>
    </source>
</evidence>
<dbReference type="EMBL" id="CP000254">
    <property type="protein sequence ID" value="ABD39819.1"/>
    <property type="molecule type" value="Genomic_DNA"/>
</dbReference>
<keyword evidence="1" id="KW-0472">Membrane</keyword>
<evidence type="ECO:0000313" key="2">
    <source>
        <dbReference type="EMBL" id="ABD39819.1"/>
    </source>
</evidence>
<dbReference type="STRING" id="323259.Mhun_0041"/>
<dbReference type="InParanoid" id="Q2FQC7"/>
<proteinExistence type="predicted"/>
<accession>Q2FQC7</accession>
<keyword evidence="3" id="KW-1185">Reference proteome</keyword>
<protein>
    <submittedName>
        <fullName evidence="2">Uncharacterized protein</fullName>
    </submittedName>
</protein>
<dbReference type="Proteomes" id="UP000001941">
    <property type="component" value="Chromosome"/>
</dbReference>
<sequence>MIRILYMKRYLFFFICLALLICATGIVQGYIITIDTPKTVIKGSPLLVTGTTTFPEDSYFDLVLFYSKYTAGEVARTRVIVDKTQTFRVDFDTRHLERGQYKVEVHNIVSDNEMFVERQLGSSSIVRRIIQITDRSDEISITSPVTQPLSQALTISGRMRGIGDGVLTIRVFGPGDFTYGPEQVITKKGFADNSGDFSTTIPVPSPGEYVASISDKNGFIGEYQFTITGADTKKTEIITPAPTIETIATTIPATTIPETPVIPSPTKTQASSGILAGILSLLCFILITGKKR</sequence>
<keyword evidence="1" id="KW-1133">Transmembrane helix</keyword>